<dbReference type="AlphaFoldDB" id="A0A8H3WZ56"/>
<evidence type="ECO:0000313" key="2">
    <source>
        <dbReference type="Proteomes" id="UP000439903"/>
    </source>
</evidence>
<dbReference type="EMBL" id="WTPW01002838">
    <property type="protein sequence ID" value="KAF0363391.1"/>
    <property type="molecule type" value="Genomic_DNA"/>
</dbReference>
<gene>
    <name evidence="1" type="ORF">F8M41_013956</name>
</gene>
<dbReference type="Proteomes" id="UP000439903">
    <property type="component" value="Unassembled WGS sequence"/>
</dbReference>
<name>A0A8H3WZ56_GIGMA</name>
<evidence type="ECO:0000313" key="1">
    <source>
        <dbReference type="EMBL" id="KAF0363391.1"/>
    </source>
</evidence>
<comment type="caution">
    <text evidence="1">The sequence shown here is derived from an EMBL/GenBank/DDBJ whole genome shotgun (WGS) entry which is preliminary data.</text>
</comment>
<organism evidence="1 2">
    <name type="scientific">Gigaspora margarita</name>
    <dbReference type="NCBI Taxonomy" id="4874"/>
    <lineage>
        <taxon>Eukaryota</taxon>
        <taxon>Fungi</taxon>
        <taxon>Fungi incertae sedis</taxon>
        <taxon>Mucoromycota</taxon>
        <taxon>Glomeromycotina</taxon>
        <taxon>Glomeromycetes</taxon>
        <taxon>Diversisporales</taxon>
        <taxon>Gigasporaceae</taxon>
        <taxon>Gigaspora</taxon>
    </lineage>
</organism>
<proteinExistence type="predicted"/>
<protein>
    <submittedName>
        <fullName evidence="1">Uncharacterized protein</fullName>
    </submittedName>
</protein>
<accession>A0A8H3WZ56</accession>
<keyword evidence="2" id="KW-1185">Reference proteome</keyword>
<reference evidence="1 2" key="1">
    <citation type="journal article" date="2019" name="Environ. Microbiol.">
        <title>At the nexus of three kingdoms: the genome of the mycorrhizal fungus Gigaspora margarita provides insights into plant, endobacterial and fungal interactions.</title>
        <authorList>
            <person name="Venice F."/>
            <person name="Ghignone S."/>
            <person name="Salvioli di Fossalunga A."/>
            <person name="Amselem J."/>
            <person name="Novero M."/>
            <person name="Xianan X."/>
            <person name="Sedzielewska Toro K."/>
            <person name="Morin E."/>
            <person name="Lipzen A."/>
            <person name="Grigoriev I.V."/>
            <person name="Henrissat B."/>
            <person name="Martin F.M."/>
            <person name="Bonfante P."/>
        </authorList>
    </citation>
    <scope>NUCLEOTIDE SEQUENCE [LARGE SCALE GENOMIC DNA]</scope>
    <source>
        <strain evidence="1 2">BEG34</strain>
    </source>
</reference>
<sequence>MILKIFNVPKDEAMIFLDHCFHKSIQAYSSPTDDHYLSSKLLLISYMVQNRDLKTYYSFLDNSYIDYKSDKNEELDAIAKDLSLLNLIHKSLKAISKPLISVRKAQVQILNQLSQVKKTQAQEAFDQNQPSQVEKVWAQNQALKNNYNKQAIKYYEDEQVQELITKEQMVLQPITK</sequence>